<dbReference type="InterPro" id="IPR019585">
    <property type="entry name" value="Rpn7/CSN1"/>
</dbReference>
<organism evidence="8">
    <name type="scientific">Guillardia theta (strain CCMP2712)</name>
    <name type="common">Cryptophyte</name>
    <dbReference type="NCBI Taxonomy" id="905079"/>
    <lineage>
        <taxon>Eukaryota</taxon>
        <taxon>Cryptophyceae</taxon>
        <taxon>Pyrenomonadales</taxon>
        <taxon>Geminigeraceae</taxon>
        <taxon>Guillardia</taxon>
    </lineage>
</organism>
<dbReference type="STRING" id="905079.L1JG79"/>
<dbReference type="Pfam" id="PF21151">
    <property type="entry name" value="CSN1_C"/>
    <property type="match status" value="1"/>
</dbReference>
<dbReference type="Pfam" id="PF01399">
    <property type="entry name" value="PCI"/>
    <property type="match status" value="1"/>
</dbReference>
<dbReference type="GO" id="GO:0008180">
    <property type="term" value="C:COP9 signalosome"/>
    <property type="evidence" value="ECO:0007669"/>
    <property type="project" value="UniProtKB-KW"/>
</dbReference>
<evidence type="ECO:0000259" key="7">
    <source>
        <dbReference type="PROSITE" id="PS50250"/>
    </source>
</evidence>
<evidence type="ECO:0000256" key="1">
    <source>
        <dbReference type="ARBA" id="ARBA00004123"/>
    </source>
</evidence>
<dbReference type="Pfam" id="PF10602">
    <property type="entry name" value="RPN7"/>
    <property type="match status" value="1"/>
</dbReference>
<reference evidence="9" key="3">
    <citation type="submission" date="2016-03" db="UniProtKB">
        <authorList>
            <consortium name="EnsemblProtists"/>
        </authorList>
    </citation>
    <scope>IDENTIFICATION</scope>
</reference>
<dbReference type="GO" id="GO:0005737">
    <property type="term" value="C:cytoplasm"/>
    <property type="evidence" value="ECO:0007669"/>
    <property type="project" value="UniProtKB-SubCell"/>
</dbReference>
<reference evidence="10" key="2">
    <citation type="submission" date="2012-11" db="EMBL/GenBank/DDBJ databases">
        <authorList>
            <person name="Kuo A."/>
            <person name="Curtis B.A."/>
            <person name="Tanifuji G."/>
            <person name="Burki F."/>
            <person name="Gruber A."/>
            <person name="Irimia M."/>
            <person name="Maruyama S."/>
            <person name="Arias M.C."/>
            <person name="Ball S.G."/>
            <person name="Gile G.H."/>
            <person name="Hirakawa Y."/>
            <person name="Hopkins J.F."/>
            <person name="Rensing S.A."/>
            <person name="Schmutz J."/>
            <person name="Symeonidi A."/>
            <person name="Elias M."/>
            <person name="Eveleigh R.J."/>
            <person name="Herman E.K."/>
            <person name="Klute M.J."/>
            <person name="Nakayama T."/>
            <person name="Obornik M."/>
            <person name="Reyes-Prieto A."/>
            <person name="Armbrust E.V."/>
            <person name="Aves S.J."/>
            <person name="Beiko R.G."/>
            <person name="Coutinho P."/>
            <person name="Dacks J.B."/>
            <person name="Durnford D.G."/>
            <person name="Fast N.M."/>
            <person name="Green B.R."/>
            <person name="Grisdale C."/>
            <person name="Hempe F."/>
            <person name="Henrissat B."/>
            <person name="Hoppner M.P."/>
            <person name="Ishida K.-I."/>
            <person name="Kim E."/>
            <person name="Koreny L."/>
            <person name="Kroth P.G."/>
            <person name="Liu Y."/>
            <person name="Malik S.-B."/>
            <person name="Maier U.G."/>
            <person name="McRose D."/>
            <person name="Mock T."/>
            <person name="Neilson J.A."/>
            <person name="Onodera N.T."/>
            <person name="Poole A.M."/>
            <person name="Pritham E.J."/>
            <person name="Richards T.A."/>
            <person name="Rocap G."/>
            <person name="Roy S.W."/>
            <person name="Sarai C."/>
            <person name="Schaack S."/>
            <person name="Shirato S."/>
            <person name="Slamovits C.H."/>
            <person name="Spencer D.F."/>
            <person name="Suzuki S."/>
            <person name="Worden A.Z."/>
            <person name="Zauner S."/>
            <person name="Barry K."/>
            <person name="Bell C."/>
            <person name="Bharti A.K."/>
            <person name="Crow J.A."/>
            <person name="Grimwood J."/>
            <person name="Kramer R."/>
            <person name="Lindquist E."/>
            <person name="Lucas S."/>
            <person name="Salamov A."/>
            <person name="McFadden G.I."/>
            <person name="Lane C.E."/>
            <person name="Keeling P.J."/>
            <person name="Gray M.W."/>
            <person name="Grigoriev I.V."/>
            <person name="Archibald J.M."/>
        </authorList>
    </citation>
    <scope>NUCLEOTIDE SEQUENCE</scope>
    <source>
        <strain evidence="10">CCMP2712</strain>
    </source>
</reference>
<dbReference type="PROSITE" id="PS50250">
    <property type="entry name" value="PCI"/>
    <property type="match status" value="1"/>
</dbReference>
<evidence type="ECO:0000256" key="5">
    <source>
        <dbReference type="ARBA" id="ARBA00022790"/>
    </source>
</evidence>
<dbReference type="eggNOG" id="KOG0686">
    <property type="taxonomic scope" value="Eukaryota"/>
</dbReference>
<dbReference type="AlphaFoldDB" id="L1JG79"/>
<evidence type="ECO:0000313" key="8">
    <source>
        <dbReference type="EMBL" id="EKX47105.1"/>
    </source>
</evidence>
<feature type="domain" description="PCI" evidence="7">
    <location>
        <begin position="37"/>
        <end position="206"/>
    </location>
</feature>
<sequence length="257" mass="29395">MRNFFACAHSVTKAEQWSTGRIRTIAKLRAASGLANLDSGKYKIVRTRGERTRRNSQVIAPHDVAIYGGLCALATFDRSELAAKVMEDAAFKQFLELVPDCRELISDFYHSRYSSCLALMEKMKGDLMLDMYMNPHVDKLYEMIRSKALVQYFTPFASVQMPLMAQAFSTNVADLQKELTQLIMKKEIKARIDSHNKTVYARQADQEVSTFHRALQMGMEYERQTTALLLRLDLIRNDLSIKANRIQGPPRGDRDED</sequence>
<dbReference type="InterPro" id="IPR045135">
    <property type="entry name" value="Rpn7_N"/>
</dbReference>
<dbReference type="Gene3D" id="1.25.40.570">
    <property type="match status" value="1"/>
</dbReference>
<dbReference type="GeneID" id="17303777"/>
<dbReference type="PANTHER" id="PTHR14145:SF2">
    <property type="entry name" value="COP9 SIGNALOSOME COMPLEX SUBUNIT 1"/>
    <property type="match status" value="1"/>
</dbReference>
<dbReference type="EnsemblProtists" id="EKX47105">
    <property type="protein sequence ID" value="EKX47105"/>
    <property type="gene ID" value="GUITHDRAFT_94042"/>
</dbReference>
<dbReference type="InterPro" id="IPR000717">
    <property type="entry name" value="PCI_dom"/>
</dbReference>
<dbReference type="InterPro" id="IPR036390">
    <property type="entry name" value="WH_DNA-bd_sf"/>
</dbReference>
<evidence type="ECO:0000256" key="4">
    <source>
        <dbReference type="ARBA" id="ARBA00022490"/>
    </source>
</evidence>
<evidence type="ECO:0000313" key="9">
    <source>
        <dbReference type="EnsemblProtists" id="EKX47105"/>
    </source>
</evidence>
<dbReference type="PANTHER" id="PTHR14145">
    <property type="entry name" value="26S PROTESOME SUBUNIT 6"/>
    <property type="match status" value="1"/>
</dbReference>
<evidence type="ECO:0000256" key="2">
    <source>
        <dbReference type="ARBA" id="ARBA00004496"/>
    </source>
</evidence>
<proteinExistence type="inferred from homology"/>
<comment type="similarity">
    <text evidence="3">Belongs to the CSN1 family.</text>
</comment>
<keyword evidence="5" id="KW-0736">Signalosome</keyword>
<reference evidence="8 10" key="1">
    <citation type="journal article" date="2012" name="Nature">
        <title>Algal genomes reveal evolutionary mosaicism and the fate of nucleomorphs.</title>
        <authorList>
            <consortium name="DOE Joint Genome Institute"/>
            <person name="Curtis B.A."/>
            <person name="Tanifuji G."/>
            <person name="Burki F."/>
            <person name="Gruber A."/>
            <person name="Irimia M."/>
            <person name="Maruyama S."/>
            <person name="Arias M.C."/>
            <person name="Ball S.G."/>
            <person name="Gile G.H."/>
            <person name="Hirakawa Y."/>
            <person name="Hopkins J.F."/>
            <person name="Kuo A."/>
            <person name="Rensing S.A."/>
            <person name="Schmutz J."/>
            <person name="Symeonidi A."/>
            <person name="Elias M."/>
            <person name="Eveleigh R.J."/>
            <person name="Herman E.K."/>
            <person name="Klute M.J."/>
            <person name="Nakayama T."/>
            <person name="Obornik M."/>
            <person name="Reyes-Prieto A."/>
            <person name="Armbrust E.V."/>
            <person name="Aves S.J."/>
            <person name="Beiko R.G."/>
            <person name="Coutinho P."/>
            <person name="Dacks J.B."/>
            <person name="Durnford D.G."/>
            <person name="Fast N.M."/>
            <person name="Green B.R."/>
            <person name="Grisdale C.J."/>
            <person name="Hempel F."/>
            <person name="Henrissat B."/>
            <person name="Hoppner M.P."/>
            <person name="Ishida K."/>
            <person name="Kim E."/>
            <person name="Koreny L."/>
            <person name="Kroth P.G."/>
            <person name="Liu Y."/>
            <person name="Malik S.B."/>
            <person name="Maier U.G."/>
            <person name="McRose D."/>
            <person name="Mock T."/>
            <person name="Neilson J.A."/>
            <person name="Onodera N.T."/>
            <person name="Poole A.M."/>
            <person name="Pritham E.J."/>
            <person name="Richards T.A."/>
            <person name="Rocap G."/>
            <person name="Roy S.W."/>
            <person name="Sarai C."/>
            <person name="Schaack S."/>
            <person name="Shirato S."/>
            <person name="Slamovits C.H."/>
            <person name="Spencer D.F."/>
            <person name="Suzuki S."/>
            <person name="Worden A.Z."/>
            <person name="Zauner S."/>
            <person name="Barry K."/>
            <person name="Bell C."/>
            <person name="Bharti A.K."/>
            <person name="Crow J.A."/>
            <person name="Grimwood J."/>
            <person name="Kramer R."/>
            <person name="Lindquist E."/>
            <person name="Lucas S."/>
            <person name="Salamov A."/>
            <person name="McFadden G.I."/>
            <person name="Lane C.E."/>
            <person name="Keeling P.J."/>
            <person name="Gray M.W."/>
            <person name="Grigoriev I.V."/>
            <person name="Archibald J.M."/>
        </authorList>
    </citation>
    <scope>NUCLEOTIDE SEQUENCE</scope>
    <source>
        <strain evidence="8 10">CCMP2712</strain>
    </source>
</reference>
<comment type="subcellular location">
    <subcellularLocation>
        <location evidence="2">Cytoplasm</location>
    </subcellularLocation>
    <subcellularLocation>
        <location evidence="1">Nucleus</location>
    </subcellularLocation>
</comment>
<dbReference type="HOGENOM" id="CLU_022348_0_0_1"/>
<evidence type="ECO:0000256" key="3">
    <source>
        <dbReference type="ARBA" id="ARBA00008793"/>
    </source>
</evidence>
<evidence type="ECO:0000313" key="10">
    <source>
        <dbReference type="Proteomes" id="UP000011087"/>
    </source>
</evidence>
<dbReference type="KEGG" id="gtt:GUITHDRAFT_94042"/>
<keyword evidence="6" id="KW-0539">Nucleus</keyword>
<dbReference type="SMART" id="SM00088">
    <property type="entry name" value="PINT"/>
    <property type="match status" value="1"/>
</dbReference>
<dbReference type="Proteomes" id="UP000011087">
    <property type="component" value="Unassembled WGS sequence"/>
</dbReference>
<dbReference type="EMBL" id="JH992991">
    <property type="protein sequence ID" value="EKX47105.1"/>
    <property type="molecule type" value="Genomic_DNA"/>
</dbReference>
<evidence type="ECO:0000256" key="6">
    <source>
        <dbReference type="ARBA" id="ARBA00023242"/>
    </source>
</evidence>
<dbReference type="OrthoDB" id="422427at2759"/>
<protein>
    <recommendedName>
        <fullName evidence="7">PCI domain-containing protein</fullName>
    </recommendedName>
</protein>
<dbReference type="OMA" id="FHESHEY"/>
<gene>
    <name evidence="8" type="ORF">GUITHDRAFT_94042</name>
</gene>
<dbReference type="RefSeq" id="XP_005834085.1">
    <property type="nucleotide sequence ID" value="XM_005834028.1"/>
</dbReference>
<name>L1JG79_GUITC</name>
<accession>L1JG79</accession>
<keyword evidence="4" id="KW-0963">Cytoplasm</keyword>
<dbReference type="InterPro" id="IPR048624">
    <property type="entry name" value="CSN1_C"/>
</dbReference>
<dbReference type="PaxDb" id="55529-EKX47105"/>
<keyword evidence="10" id="KW-1185">Reference proteome</keyword>
<dbReference type="SUPFAM" id="SSF46785">
    <property type="entry name" value="Winged helix' DNA-binding domain"/>
    <property type="match status" value="1"/>
</dbReference>